<proteinExistence type="predicted"/>
<keyword evidence="4" id="KW-1185">Reference proteome</keyword>
<feature type="region of interest" description="Disordered" evidence="1">
    <location>
        <begin position="1"/>
        <end position="24"/>
    </location>
</feature>
<accession>A0A8H9HQR7</accession>
<evidence type="ECO:0000313" key="4">
    <source>
        <dbReference type="Proteomes" id="UP000480804"/>
    </source>
</evidence>
<feature type="compositionally biased region" description="Basic and acidic residues" evidence="1">
    <location>
        <begin position="1"/>
        <end position="17"/>
    </location>
</feature>
<dbReference type="Proteomes" id="UP000480804">
    <property type="component" value="Unassembled WGS sequence"/>
</dbReference>
<name>A0A8H9HQR7_9ACTN</name>
<dbReference type="EMBL" id="BMSC01000008">
    <property type="protein sequence ID" value="GGU74322.1"/>
    <property type="molecule type" value="Genomic_DNA"/>
</dbReference>
<evidence type="ECO:0000313" key="3">
    <source>
        <dbReference type="EMBL" id="GGU74322.1"/>
    </source>
</evidence>
<protein>
    <submittedName>
        <fullName evidence="3">Lycopene cyclase</fullName>
    </submittedName>
</protein>
<evidence type="ECO:0000313" key="5">
    <source>
        <dbReference type="Proteomes" id="UP000660975"/>
    </source>
</evidence>
<comment type="caution">
    <text evidence="3">The sequence shown here is derived from an EMBL/GenBank/DDBJ whole genome shotgun (WGS) entry which is preliminary data.</text>
</comment>
<dbReference type="AlphaFoldDB" id="A0A8H9HQR7"/>
<dbReference type="EMBL" id="BLLO01000031">
    <property type="protein sequence ID" value="GFH81171.1"/>
    <property type="molecule type" value="Genomic_DNA"/>
</dbReference>
<evidence type="ECO:0000256" key="1">
    <source>
        <dbReference type="SAM" id="MobiDB-lite"/>
    </source>
</evidence>
<sequence>MVRPSGRGEGDDAERQGIGRTGTGRSAAVDAEIVIVGAGAAGLSLAHHLCAPPPGARAPSVALVEPPPGPRSPAVRTWCHWGPPDGPYDAVLTASWDRLRVRDRAGRASVGVPRGLRYKMLRSDVFERFVLDGLGGRAGFVRETATVTGVAGGPGGAVVEGRDAHGRPYRRTARWVFDSRPPDALPPARTTLLQHFRGWFVRTAEPRFDTGCADLMDFRTPQPAHGLSFGYVLPLGPCRALVEYTEFSRAPLDDAGYEAALRGYTGEVLRLGAFEVTGTEQGVIPMTDARFPRTGAPGVFRVGTAGGATRPSTGYTFAAVQRQARHVADRYRRGLPPVPPAPHSRRSRAMDAVLLRALDRRRVDGAAFFARLFATLPPERVLTFLDGGTGLREDLAIGCHVPWWPMTRTALELPFLRRRPAGAPPHRGEK</sequence>
<reference evidence="2 4" key="2">
    <citation type="submission" date="2020-02" db="EMBL/GenBank/DDBJ databases">
        <title>Whole genome shotgun sequence of Streptomyces gougerotii NBRC 13043.</title>
        <authorList>
            <person name="Ichikawa N."/>
            <person name="Komaki H."/>
            <person name="Tamura T."/>
        </authorList>
    </citation>
    <scope>NUCLEOTIDE SEQUENCE [LARGE SCALE GENOMIC DNA]</scope>
    <source>
        <strain evidence="2 4">NBRC 13043</strain>
    </source>
</reference>
<reference evidence="3" key="3">
    <citation type="submission" date="2020-09" db="EMBL/GenBank/DDBJ databases">
        <authorList>
            <person name="Sun Q."/>
            <person name="Ohkuma M."/>
        </authorList>
    </citation>
    <scope>NUCLEOTIDE SEQUENCE</scope>
    <source>
        <strain evidence="3">JCM 4136</strain>
    </source>
</reference>
<reference evidence="3" key="1">
    <citation type="journal article" date="2014" name="Int. J. Syst. Evol. Microbiol.">
        <title>Complete genome sequence of Corynebacterium casei LMG S-19264T (=DSM 44701T), isolated from a smear-ripened cheese.</title>
        <authorList>
            <consortium name="US DOE Joint Genome Institute (JGI-PGF)"/>
            <person name="Walter F."/>
            <person name="Albersmeier A."/>
            <person name="Kalinowski J."/>
            <person name="Ruckert C."/>
        </authorList>
    </citation>
    <scope>NUCLEOTIDE SEQUENCE</scope>
    <source>
        <strain evidence="3">JCM 4136</strain>
    </source>
</reference>
<gene>
    <name evidence="3" type="ORF">GCM10010227_30750</name>
    <name evidence="2" type="ORF">Sgou_58410</name>
</gene>
<dbReference type="InterPro" id="IPR036188">
    <property type="entry name" value="FAD/NAD-bd_sf"/>
</dbReference>
<dbReference type="SUPFAM" id="SSF51905">
    <property type="entry name" value="FAD/NAD(P)-binding domain"/>
    <property type="match status" value="1"/>
</dbReference>
<organism evidence="3 5">
    <name type="scientific">Streptomyces gougerotii</name>
    <dbReference type="NCBI Taxonomy" id="53448"/>
    <lineage>
        <taxon>Bacteria</taxon>
        <taxon>Bacillati</taxon>
        <taxon>Actinomycetota</taxon>
        <taxon>Actinomycetes</taxon>
        <taxon>Kitasatosporales</taxon>
        <taxon>Streptomycetaceae</taxon>
        <taxon>Streptomyces</taxon>
        <taxon>Streptomyces diastaticus group</taxon>
    </lineage>
</organism>
<dbReference type="Pfam" id="PF05834">
    <property type="entry name" value="Lycopene_cycl"/>
    <property type="match status" value="1"/>
</dbReference>
<evidence type="ECO:0000313" key="2">
    <source>
        <dbReference type="EMBL" id="GFH81171.1"/>
    </source>
</evidence>
<dbReference type="Proteomes" id="UP000660975">
    <property type="component" value="Unassembled WGS sequence"/>
</dbReference>